<reference evidence="2" key="1">
    <citation type="submission" date="2020-05" db="EMBL/GenBank/DDBJ databases">
        <title>WGS assembly of Panicum virgatum.</title>
        <authorList>
            <person name="Lovell J.T."/>
            <person name="Jenkins J."/>
            <person name="Shu S."/>
            <person name="Juenger T.E."/>
            <person name="Schmutz J."/>
        </authorList>
    </citation>
    <scope>NUCLEOTIDE SEQUENCE</scope>
    <source>
        <strain evidence="2">AP13</strain>
    </source>
</reference>
<gene>
    <name evidence="2" type="ORF">PVAP13_1NG405400</name>
</gene>
<dbReference type="AlphaFoldDB" id="A0A8T0X2R1"/>
<protein>
    <submittedName>
        <fullName evidence="2">Uncharacterized protein</fullName>
    </submittedName>
</protein>
<evidence type="ECO:0000256" key="1">
    <source>
        <dbReference type="SAM" id="MobiDB-lite"/>
    </source>
</evidence>
<name>A0A8T0X2R1_PANVG</name>
<organism evidence="2 3">
    <name type="scientific">Panicum virgatum</name>
    <name type="common">Blackwell switchgrass</name>
    <dbReference type="NCBI Taxonomy" id="38727"/>
    <lineage>
        <taxon>Eukaryota</taxon>
        <taxon>Viridiplantae</taxon>
        <taxon>Streptophyta</taxon>
        <taxon>Embryophyta</taxon>
        <taxon>Tracheophyta</taxon>
        <taxon>Spermatophyta</taxon>
        <taxon>Magnoliopsida</taxon>
        <taxon>Liliopsida</taxon>
        <taxon>Poales</taxon>
        <taxon>Poaceae</taxon>
        <taxon>PACMAD clade</taxon>
        <taxon>Panicoideae</taxon>
        <taxon>Panicodae</taxon>
        <taxon>Paniceae</taxon>
        <taxon>Panicinae</taxon>
        <taxon>Panicum</taxon>
        <taxon>Panicum sect. Hiantes</taxon>
    </lineage>
</organism>
<dbReference type="Proteomes" id="UP000823388">
    <property type="component" value="Chromosome 1N"/>
</dbReference>
<dbReference type="PANTHER" id="PTHR33157">
    <property type="entry name" value="AUTONOMOUS TRANSPOSABLE ELEMENT EN-1 MOSAIC PROTEIN-RELATED"/>
    <property type="match status" value="1"/>
</dbReference>
<dbReference type="GO" id="GO:0032196">
    <property type="term" value="P:transposition"/>
    <property type="evidence" value="ECO:0007669"/>
    <property type="project" value="InterPro"/>
</dbReference>
<keyword evidence="3" id="KW-1185">Reference proteome</keyword>
<evidence type="ECO:0000313" key="2">
    <source>
        <dbReference type="EMBL" id="KAG2653745.1"/>
    </source>
</evidence>
<feature type="region of interest" description="Disordered" evidence="1">
    <location>
        <begin position="1"/>
        <end position="65"/>
    </location>
</feature>
<evidence type="ECO:0000313" key="3">
    <source>
        <dbReference type="Proteomes" id="UP000823388"/>
    </source>
</evidence>
<feature type="compositionally biased region" description="Polar residues" evidence="1">
    <location>
        <begin position="20"/>
        <end position="38"/>
    </location>
</feature>
<dbReference type="PANTHER" id="PTHR33157:SF5">
    <property type="entry name" value="OS09G0314100 PROTEIN"/>
    <property type="match status" value="1"/>
</dbReference>
<dbReference type="InterPro" id="IPR039266">
    <property type="entry name" value="EN-1/SPM"/>
</dbReference>
<feature type="region of interest" description="Disordered" evidence="1">
    <location>
        <begin position="421"/>
        <end position="449"/>
    </location>
</feature>
<proteinExistence type="predicted"/>
<dbReference type="EMBL" id="CM029038">
    <property type="protein sequence ID" value="KAG2653745.1"/>
    <property type="molecule type" value="Genomic_DNA"/>
</dbReference>
<comment type="caution">
    <text evidence="2">The sequence shown here is derived from an EMBL/GenBank/DDBJ whole genome shotgun (WGS) entry which is preliminary data.</text>
</comment>
<sequence>MARGVRHACNNRVAGRRATQRSASHGTATTGDDSQRSTVAAPPQVEARKKRGRKSGSQTKLRLPQEGAKVALAPSGDMQFSYVNYKPPYKYTTQLGAILKREYPGLIQDKDEDGVVIGKHPALEWDDYFRNTESEETSGELVLSEFWLLFQVSEEDREEADRVLDNYLKKRVRDMMYQARVEAAKQYYRTLKQELDDKLARPIELEYEQYLNGKIKWCDAEVWPELCRYWCSEEFEVKRKRGQEARLNSEDIAQNHGGSRPFTETKQVLGTTHGPEKATPLNVYAVMKSGIKSVDGSGNSGEIRSHKAQKRMDDYIQRAGRAAHPGGVDEDMEDVEGEEEHVHEKPLNEQVLYDVSSDSRTHGCFAIANGAVRAADGLYRELGKEIPEDALQRLSATQAIVSIYITFLHSTSRIHLSIQTTGSSHVGSESTNNSIDDDGHDAEDLGGTH</sequence>
<accession>A0A8T0X2R1</accession>
<feature type="compositionally biased region" description="Polar residues" evidence="1">
    <location>
        <begin position="421"/>
        <end position="434"/>
    </location>
</feature>